<comment type="similarity">
    <text evidence="4">Belongs to the Cu-Zn superoxide dismutase family.</text>
</comment>
<feature type="chain" id="PRO_5002894008" description="superoxide dismutase" evidence="20">
    <location>
        <begin position="17"/>
        <end position="233"/>
    </location>
</feature>
<dbReference type="EC" id="1.15.1.1" evidence="5"/>
<dbReference type="SUPFAM" id="SSF49329">
    <property type="entry name" value="Cu,Zn superoxide dismutase-like"/>
    <property type="match status" value="1"/>
</dbReference>
<keyword evidence="10 20" id="KW-0732">Signal</keyword>
<comment type="catalytic activity">
    <reaction evidence="18">
        <text>2 superoxide + 2 H(+) = H2O2 + O2</text>
        <dbReference type="Rhea" id="RHEA:20696"/>
        <dbReference type="ChEBI" id="CHEBI:15378"/>
        <dbReference type="ChEBI" id="CHEBI:15379"/>
        <dbReference type="ChEBI" id="CHEBI:16240"/>
        <dbReference type="ChEBI" id="CHEBI:18421"/>
        <dbReference type="EC" id="1.15.1.1"/>
    </reaction>
</comment>
<evidence type="ECO:0000313" key="22">
    <source>
        <dbReference type="CGD" id="CAL0000164830"/>
    </source>
</evidence>
<gene>
    <name evidence="23" type="primary">SOD4</name>
    <name evidence="22" type="ordered locus">Cd36_15610</name>
    <name evidence="23" type="ORF">CD36_15610</name>
</gene>
<evidence type="ECO:0000256" key="7">
    <source>
        <dbReference type="ARBA" id="ARBA00022525"/>
    </source>
</evidence>
<evidence type="ECO:0000256" key="17">
    <source>
        <dbReference type="ARBA" id="ARBA00023288"/>
    </source>
</evidence>
<keyword evidence="11" id="KW-0049">Antioxidant</keyword>
<keyword evidence="9" id="KW-0479">Metal-binding</keyword>
<keyword evidence="16" id="KW-0325">Glycoprotein</keyword>
<evidence type="ECO:0000256" key="12">
    <source>
        <dbReference type="ARBA" id="ARBA00023002"/>
    </source>
</evidence>
<evidence type="ECO:0000256" key="6">
    <source>
        <dbReference type="ARBA" id="ARBA00022512"/>
    </source>
</evidence>
<evidence type="ECO:0000256" key="1">
    <source>
        <dbReference type="ARBA" id="ARBA00001935"/>
    </source>
</evidence>
<dbReference type="InterPro" id="IPR024134">
    <property type="entry name" value="SOD_Cu/Zn_/chaperone"/>
</dbReference>
<keyword evidence="6" id="KW-0134">Cell wall</keyword>
<evidence type="ECO:0000256" key="5">
    <source>
        <dbReference type="ARBA" id="ARBA00012682"/>
    </source>
</evidence>
<evidence type="ECO:0000256" key="9">
    <source>
        <dbReference type="ARBA" id="ARBA00022723"/>
    </source>
</evidence>
<dbReference type="Gene3D" id="2.60.40.200">
    <property type="entry name" value="Superoxide dismutase, copper/zinc binding domain"/>
    <property type="match status" value="1"/>
</dbReference>
<keyword evidence="24" id="KW-1185">Reference proteome</keyword>
<evidence type="ECO:0000256" key="10">
    <source>
        <dbReference type="ARBA" id="ARBA00022729"/>
    </source>
</evidence>
<evidence type="ECO:0000313" key="24">
    <source>
        <dbReference type="Proteomes" id="UP000002605"/>
    </source>
</evidence>
<dbReference type="AlphaFoldDB" id="B9WAC1"/>
<evidence type="ECO:0000256" key="20">
    <source>
        <dbReference type="SAM" id="SignalP"/>
    </source>
</evidence>
<sequence length="233" mass="23871">MMKYLSIFPIVALALAGDSPISTDSKGSPPLVARFKKTSKSNIEGTIKFEPANNGTVLVSVDLTGLPSGVGPYPYHVHEKPVPESKNCTATGMHFNPFNGSATAKTPAALELGDLSGRHGNITSESFETEYDDSYLSLNKDSKAYIGGLSIVVHSNNNTRLNCANITTLDEGDDTASAATWSNSSSSSSSSSKNSTNGSSGTSTSASQGSGAGRAELSGFLAAGIAGVVAALI</sequence>
<dbReference type="GeneID" id="8045618"/>
<evidence type="ECO:0000256" key="18">
    <source>
        <dbReference type="ARBA" id="ARBA00049204"/>
    </source>
</evidence>
<dbReference type="GO" id="GO:0004784">
    <property type="term" value="F:superoxide dismutase activity"/>
    <property type="evidence" value="ECO:0007669"/>
    <property type="project" value="UniProtKB-EC"/>
</dbReference>
<keyword evidence="17" id="KW-0449">Lipoprotein</keyword>
<evidence type="ECO:0000313" key="23">
    <source>
        <dbReference type="EMBL" id="CAX43340.1"/>
    </source>
</evidence>
<keyword evidence="7" id="KW-0964">Secreted</keyword>
<dbReference type="CGD" id="CAL0000164830">
    <property type="gene designation" value="Cd36_15610"/>
</dbReference>
<keyword evidence="8" id="KW-0336">GPI-anchor</keyword>
<keyword evidence="14" id="KW-0843">Virulence</keyword>
<organism evidence="23 24">
    <name type="scientific">Candida dubliniensis (strain CD36 / ATCC MYA-646 / CBS 7987 / NCPF 3949 / NRRL Y-17841)</name>
    <name type="common">Yeast</name>
    <dbReference type="NCBI Taxonomy" id="573826"/>
    <lineage>
        <taxon>Eukaryota</taxon>
        <taxon>Fungi</taxon>
        <taxon>Dikarya</taxon>
        <taxon>Ascomycota</taxon>
        <taxon>Saccharomycotina</taxon>
        <taxon>Pichiomycetes</taxon>
        <taxon>Debaryomycetaceae</taxon>
        <taxon>Candida/Lodderomyces clade</taxon>
        <taxon>Candida</taxon>
    </lineage>
</organism>
<evidence type="ECO:0000256" key="3">
    <source>
        <dbReference type="ARBA" id="ARBA00004589"/>
    </source>
</evidence>
<keyword evidence="12 23" id="KW-0560">Oxidoreductase</keyword>
<evidence type="ECO:0000256" key="2">
    <source>
        <dbReference type="ARBA" id="ARBA00004191"/>
    </source>
</evidence>
<evidence type="ECO:0000256" key="11">
    <source>
        <dbReference type="ARBA" id="ARBA00022862"/>
    </source>
</evidence>
<dbReference type="GO" id="GO:0005576">
    <property type="term" value="C:extracellular region"/>
    <property type="evidence" value="ECO:0007669"/>
    <property type="project" value="UniProtKB-ARBA"/>
</dbReference>
<dbReference type="EMBL" id="FM992689">
    <property type="protein sequence ID" value="CAX43340.1"/>
    <property type="molecule type" value="Genomic_DNA"/>
</dbReference>
<dbReference type="Pfam" id="PF00080">
    <property type="entry name" value="Sod_Cu"/>
    <property type="match status" value="1"/>
</dbReference>
<proteinExistence type="inferred from homology"/>
<evidence type="ECO:0000256" key="19">
    <source>
        <dbReference type="SAM" id="MobiDB-lite"/>
    </source>
</evidence>
<dbReference type="GO" id="GO:0005507">
    <property type="term" value="F:copper ion binding"/>
    <property type="evidence" value="ECO:0007669"/>
    <property type="project" value="InterPro"/>
</dbReference>
<feature type="signal peptide" evidence="20">
    <location>
        <begin position="1"/>
        <end position="16"/>
    </location>
</feature>
<dbReference type="OrthoDB" id="159229at2759"/>
<evidence type="ECO:0000256" key="4">
    <source>
        <dbReference type="ARBA" id="ARBA00010457"/>
    </source>
</evidence>
<dbReference type="VEuPathDB" id="FungiDB:CD36_15610"/>
<reference evidence="23 24" key="1">
    <citation type="journal article" date="2009" name="Genome Res.">
        <title>Comparative genomics of the fungal pathogens Candida dubliniensis and Candida albicans.</title>
        <authorList>
            <person name="Jackson A.P."/>
            <person name="Gamble J.A."/>
            <person name="Yeomans T."/>
            <person name="Moran G.P."/>
            <person name="Saunders D."/>
            <person name="Harris D."/>
            <person name="Aslett M."/>
            <person name="Barrell J.F."/>
            <person name="Butler G."/>
            <person name="Citiulo F."/>
            <person name="Coleman D.C."/>
            <person name="de Groot P.W.J."/>
            <person name="Goodwin T.J."/>
            <person name="Quail M.A."/>
            <person name="McQuillan J."/>
            <person name="Munro C.A."/>
            <person name="Pain A."/>
            <person name="Poulter R.T."/>
            <person name="Rajandream M.A."/>
            <person name="Renauld H."/>
            <person name="Spiering M.J."/>
            <person name="Tivey A."/>
            <person name="Gow N.A.R."/>
            <person name="Barrell B."/>
            <person name="Sullivan D.J."/>
            <person name="Berriman M."/>
        </authorList>
    </citation>
    <scope>NUCLEOTIDE SEQUENCE [LARGE SCALE GENOMIC DNA]</scope>
    <source>
        <strain evidence="24">CD36 / ATCC MYA-646 / CBS 7987 / NCPF 3949 / NRRL Y-17841</strain>
    </source>
</reference>
<protein>
    <recommendedName>
        <fullName evidence="5">superoxide dismutase</fullName>
        <ecNumber evidence="5">1.15.1.1</ecNumber>
    </recommendedName>
</protein>
<comment type="cofactor">
    <cofactor evidence="1">
        <name>Cu cation</name>
        <dbReference type="ChEBI" id="CHEBI:23378"/>
    </cofactor>
</comment>
<dbReference type="PANTHER" id="PTHR10003">
    <property type="entry name" value="SUPEROXIDE DISMUTASE CU-ZN -RELATED"/>
    <property type="match status" value="1"/>
</dbReference>
<dbReference type="HOGENOM" id="CLU_063073_1_1_1"/>
<name>B9WAC1_CANDC</name>
<dbReference type="KEGG" id="cdu:CD36_15610"/>
<dbReference type="eggNOG" id="ENOG502S5NX">
    <property type="taxonomic scope" value="Eukaryota"/>
</dbReference>
<keyword evidence="15" id="KW-0472">Membrane</keyword>
<evidence type="ECO:0000256" key="14">
    <source>
        <dbReference type="ARBA" id="ARBA00023026"/>
    </source>
</evidence>
<dbReference type="InterPro" id="IPR036423">
    <property type="entry name" value="SOD-like_Cu/Zn_dom_sf"/>
</dbReference>
<comment type="subcellular location">
    <subcellularLocation>
        <location evidence="3">Membrane</location>
        <topology evidence="3">Lipid-anchor</topology>
        <topology evidence="3">GPI-anchor</topology>
    </subcellularLocation>
    <subcellularLocation>
        <location evidence="2">Secreted</location>
        <location evidence="2">Cell wall</location>
    </subcellularLocation>
</comment>
<dbReference type="GO" id="GO:0098552">
    <property type="term" value="C:side of membrane"/>
    <property type="evidence" value="ECO:0007669"/>
    <property type="project" value="UniProtKB-KW"/>
</dbReference>
<dbReference type="FunFam" id="2.60.40.200:FF:000007">
    <property type="entry name" value="Cell surface Cu-only superoxide dismutase 5"/>
    <property type="match status" value="1"/>
</dbReference>
<dbReference type="InterPro" id="IPR001424">
    <property type="entry name" value="SOD_Cu_Zn_dom"/>
</dbReference>
<evidence type="ECO:0000256" key="13">
    <source>
        <dbReference type="ARBA" id="ARBA00023008"/>
    </source>
</evidence>
<feature type="region of interest" description="Disordered" evidence="19">
    <location>
        <begin position="175"/>
        <end position="212"/>
    </location>
</feature>
<evidence type="ECO:0000256" key="15">
    <source>
        <dbReference type="ARBA" id="ARBA00023136"/>
    </source>
</evidence>
<evidence type="ECO:0000256" key="8">
    <source>
        <dbReference type="ARBA" id="ARBA00022622"/>
    </source>
</evidence>
<feature type="compositionally biased region" description="Low complexity" evidence="19">
    <location>
        <begin position="175"/>
        <end position="209"/>
    </location>
</feature>
<accession>B9WAC1</accession>
<feature type="domain" description="Superoxide dismutase copper/zinc binding" evidence="21">
    <location>
        <begin position="44"/>
        <end position="160"/>
    </location>
</feature>
<keyword evidence="13" id="KW-0186">Copper</keyword>
<dbReference type="Proteomes" id="UP000002605">
    <property type="component" value="Chromosome 2"/>
</dbReference>
<evidence type="ECO:0000256" key="16">
    <source>
        <dbReference type="ARBA" id="ARBA00023180"/>
    </source>
</evidence>
<dbReference type="RefSeq" id="XP_002418041.1">
    <property type="nucleotide sequence ID" value="XM_002417996.1"/>
</dbReference>
<evidence type="ECO:0000259" key="21">
    <source>
        <dbReference type="Pfam" id="PF00080"/>
    </source>
</evidence>